<feature type="binding site" evidence="8">
    <location>
        <position position="82"/>
    </location>
    <ligand>
        <name>Zn(2+)</name>
        <dbReference type="ChEBI" id="CHEBI:29105"/>
        <note>catalytic</note>
    </ligand>
</feature>
<feature type="domain" description="CMP/dCMP-type deaminase" evidence="9">
    <location>
        <begin position="30"/>
        <end position="158"/>
    </location>
</feature>
<feature type="binding site" evidence="8">
    <location>
        <position position="115"/>
    </location>
    <ligand>
        <name>Zn(2+)</name>
        <dbReference type="ChEBI" id="CHEBI:29105"/>
        <note>catalytic</note>
    </ligand>
</feature>
<comment type="cofactor">
    <cofactor evidence="8">
        <name>Zn(2+)</name>
        <dbReference type="ChEBI" id="CHEBI:29105"/>
    </cofactor>
    <text evidence="8">Binds 1 zinc ion per subunit.</text>
</comment>
<dbReference type="AlphaFoldDB" id="C7LT61"/>
<dbReference type="SUPFAM" id="SSF53927">
    <property type="entry name" value="Cytidine deaminase-like"/>
    <property type="match status" value="1"/>
</dbReference>
<dbReference type="InterPro" id="IPR016192">
    <property type="entry name" value="APOBEC/CMP_deaminase_Zn-bd"/>
</dbReference>
<dbReference type="eggNOG" id="COG0590">
    <property type="taxonomic scope" value="Bacteria"/>
</dbReference>
<dbReference type="InterPro" id="IPR016193">
    <property type="entry name" value="Cytidine_deaminase-like"/>
</dbReference>
<keyword evidence="11" id="KW-1185">Reference proteome</keyword>
<accession>C7LT61</accession>
<dbReference type="InterPro" id="IPR028883">
    <property type="entry name" value="tRNA_aden_deaminase"/>
</dbReference>
<dbReference type="PANTHER" id="PTHR11079:SF202">
    <property type="entry name" value="TRNA-SPECIFIC ADENOSINE DEAMINASE"/>
    <property type="match status" value="1"/>
</dbReference>
<dbReference type="PANTHER" id="PTHR11079">
    <property type="entry name" value="CYTOSINE DEAMINASE FAMILY MEMBER"/>
    <property type="match status" value="1"/>
</dbReference>
<dbReference type="PROSITE" id="PS51747">
    <property type="entry name" value="CYT_DCMP_DEAMINASES_2"/>
    <property type="match status" value="1"/>
</dbReference>
<evidence type="ECO:0000256" key="4">
    <source>
        <dbReference type="ARBA" id="ARBA00022723"/>
    </source>
</evidence>
<dbReference type="HOGENOM" id="CLU_025810_3_0_7"/>
<dbReference type="NCBIfam" id="NF008113">
    <property type="entry name" value="PRK10860.1"/>
    <property type="match status" value="1"/>
</dbReference>
<feature type="active site" description="Proton donor" evidence="8">
    <location>
        <position position="84"/>
    </location>
</feature>
<dbReference type="Proteomes" id="UP000002216">
    <property type="component" value="Chromosome"/>
</dbReference>
<gene>
    <name evidence="8" type="primary">tadA</name>
    <name evidence="10" type="ordered locus">Dbac_0158</name>
</gene>
<dbReference type="GO" id="GO:0008270">
    <property type="term" value="F:zinc ion binding"/>
    <property type="evidence" value="ECO:0007669"/>
    <property type="project" value="UniProtKB-UniRule"/>
</dbReference>
<organism evidence="10 11">
    <name type="scientific">Desulfomicrobium baculatum (strain DSM 4028 / VKM B-1378 / X)</name>
    <name type="common">Desulfovibrio baculatus</name>
    <dbReference type="NCBI Taxonomy" id="525897"/>
    <lineage>
        <taxon>Bacteria</taxon>
        <taxon>Pseudomonadati</taxon>
        <taxon>Thermodesulfobacteriota</taxon>
        <taxon>Desulfovibrionia</taxon>
        <taxon>Desulfovibrionales</taxon>
        <taxon>Desulfomicrobiaceae</taxon>
        <taxon>Desulfomicrobium</taxon>
    </lineage>
</organism>
<protein>
    <recommendedName>
        <fullName evidence="8">tRNA-specific adenosine deaminase</fullName>
        <ecNumber evidence="8">3.5.4.33</ecNumber>
    </recommendedName>
</protein>
<dbReference type="HAMAP" id="MF_00972">
    <property type="entry name" value="tRNA_aden_deaminase"/>
    <property type="match status" value="1"/>
</dbReference>
<comment type="similarity">
    <text evidence="1">Belongs to the cytidine and deoxycytidylate deaminase family. ADAT2 subfamily.</text>
</comment>
<reference evidence="10 11" key="1">
    <citation type="journal article" date="2009" name="Stand. Genomic Sci.">
        <title>Complete genome sequence of Desulfomicrobium baculatum type strain (X).</title>
        <authorList>
            <person name="Copeland A."/>
            <person name="Spring S."/>
            <person name="Goker M."/>
            <person name="Schneider S."/>
            <person name="Lapidus A."/>
            <person name="Del Rio T.G."/>
            <person name="Tice H."/>
            <person name="Cheng J.F."/>
            <person name="Chen F."/>
            <person name="Nolan M."/>
            <person name="Bruce D."/>
            <person name="Goodwin L."/>
            <person name="Pitluck S."/>
            <person name="Ivanova N."/>
            <person name="Mavrommatis K."/>
            <person name="Ovchinnikova G."/>
            <person name="Pati A."/>
            <person name="Chen A."/>
            <person name="Palaniappan K."/>
            <person name="Land M."/>
            <person name="Hauser L."/>
            <person name="Chang Y.J."/>
            <person name="Jeffries C.C."/>
            <person name="Meincke L."/>
            <person name="Sims D."/>
            <person name="Brettin T."/>
            <person name="Detter J.C."/>
            <person name="Han C."/>
            <person name="Chain P."/>
            <person name="Bristow J."/>
            <person name="Eisen J.A."/>
            <person name="Markowitz V."/>
            <person name="Hugenholtz P."/>
            <person name="Kyrpides N.C."/>
            <person name="Klenk H.P."/>
            <person name="Lucas S."/>
        </authorList>
    </citation>
    <scope>NUCLEOTIDE SEQUENCE [LARGE SCALE GENOMIC DNA]</scope>
    <source>
        <strain evidence="11">DSM 4028 / VKM B-1378 / X</strain>
    </source>
</reference>
<comment type="catalytic activity">
    <reaction evidence="7 8">
        <text>adenosine(34) in tRNA + H2O + H(+) = inosine(34) in tRNA + NH4(+)</text>
        <dbReference type="Rhea" id="RHEA:43168"/>
        <dbReference type="Rhea" id="RHEA-COMP:10373"/>
        <dbReference type="Rhea" id="RHEA-COMP:10374"/>
        <dbReference type="ChEBI" id="CHEBI:15377"/>
        <dbReference type="ChEBI" id="CHEBI:15378"/>
        <dbReference type="ChEBI" id="CHEBI:28938"/>
        <dbReference type="ChEBI" id="CHEBI:74411"/>
        <dbReference type="ChEBI" id="CHEBI:82852"/>
        <dbReference type="EC" id="3.5.4.33"/>
    </reaction>
</comment>
<dbReference type="InterPro" id="IPR058535">
    <property type="entry name" value="MafB19-deam"/>
</dbReference>
<keyword evidence="6 8" id="KW-0862">Zinc</keyword>
<evidence type="ECO:0000256" key="6">
    <source>
        <dbReference type="ARBA" id="ARBA00022833"/>
    </source>
</evidence>
<dbReference type="GO" id="GO:0002100">
    <property type="term" value="P:tRNA wobble adenosine to inosine editing"/>
    <property type="evidence" value="ECO:0007669"/>
    <property type="project" value="UniProtKB-UniRule"/>
</dbReference>
<evidence type="ECO:0000259" key="9">
    <source>
        <dbReference type="PROSITE" id="PS51747"/>
    </source>
</evidence>
<feature type="binding site" evidence="8">
    <location>
        <position position="112"/>
    </location>
    <ligand>
        <name>Zn(2+)</name>
        <dbReference type="ChEBI" id="CHEBI:29105"/>
        <note>catalytic</note>
    </ligand>
</feature>
<dbReference type="PROSITE" id="PS00903">
    <property type="entry name" value="CYT_DCMP_DEAMINASES_1"/>
    <property type="match status" value="1"/>
</dbReference>
<evidence type="ECO:0000256" key="2">
    <source>
        <dbReference type="ARBA" id="ARBA00011738"/>
    </source>
</evidence>
<name>C7LT61_DESBD</name>
<dbReference type="GO" id="GO:0052717">
    <property type="term" value="F:tRNA-specific adenosine-34 deaminase activity"/>
    <property type="evidence" value="ECO:0007669"/>
    <property type="project" value="UniProtKB-UniRule"/>
</dbReference>
<dbReference type="RefSeq" id="WP_012805370.1">
    <property type="nucleotide sequence ID" value="NC_013173.1"/>
</dbReference>
<dbReference type="Pfam" id="PF14437">
    <property type="entry name" value="MafB19-deam"/>
    <property type="match status" value="1"/>
</dbReference>
<evidence type="ECO:0000256" key="5">
    <source>
        <dbReference type="ARBA" id="ARBA00022801"/>
    </source>
</evidence>
<evidence type="ECO:0000313" key="11">
    <source>
        <dbReference type="Proteomes" id="UP000002216"/>
    </source>
</evidence>
<dbReference type="EC" id="3.5.4.33" evidence="8"/>
<evidence type="ECO:0000313" key="10">
    <source>
        <dbReference type="EMBL" id="ACU88285.1"/>
    </source>
</evidence>
<dbReference type="InterPro" id="IPR002125">
    <property type="entry name" value="CMP_dCMP_dom"/>
</dbReference>
<keyword evidence="5 8" id="KW-0378">Hydrolase</keyword>
<evidence type="ECO:0000256" key="8">
    <source>
        <dbReference type="HAMAP-Rule" id="MF_00972"/>
    </source>
</evidence>
<dbReference type="KEGG" id="dba:Dbac_0158"/>
<comment type="subunit">
    <text evidence="2 8">Homodimer.</text>
</comment>
<evidence type="ECO:0000256" key="7">
    <source>
        <dbReference type="ARBA" id="ARBA00048045"/>
    </source>
</evidence>
<comment type="function">
    <text evidence="8">Catalyzes the deamination of adenosine to inosine at the wobble position 34 of tRNA(Arg2).</text>
</comment>
<dbReference type="CDD" id="cd01285">
    <property type="entry name" value="nucleoside_deaminase"/>
    <property type="match status" value="1"/>
</dbReference>
<dbReference type="Gene3D" id="3.40.140.10">
    <property type="entry name" value="Cytidine Deaminase, domain 2"/>
    <property type="match status" value="1"/>
</dbReference>
<evidence type="ECO:0000256" key="3">
    <source>
        <dbReference type="ARBA" id="ARBA00022694"/>
    </source>
</evidence>
<keyword evidence="4 8" id="KW-0479">Metal-binding</keyword>
<keyword evidence="3 8" id="KW-0819">tRNA processing</keyword>
<dbReference type="EMBL" id="CP001629">
    <property type="protein sequence ID" value="ACU88285.1"/>
    <property type="molecule type" value="Genomic_DNA"/>
</dbReference>
<evidence type="ECO:0000256" key="1">
    <source>
        <dbReference type="ARBA" id="ARBA00010669"/>
    </source>
</evidence>
<proteinExistence type="inferred from homology"/>
<dbReference type="STRING" id="525897.Dbac_0158"/>
<sequence>MSKEDAKIIDSAPVTFYCAPSPTPGLDDLLIWEPFMCEALQLAGLAEGRGDVPVGAVVVDGNGRILGRGENRTIFENDPTAHAEILALRQAGAKVGNHRLTDAVLVVTLEPCIMCLGAVIQARLAGVVYAAKDPKAGCLVSRMSGTELPWSNHHFWSLGGVLEQECSAKLSGFFQKRRQEKKISKNLAER</sequence>